<keyword evidence="2" id="KW-1185">Reference proteome</keyword>
<evidence type="ECO:0000313" key="1">
    <source>
        <dbReference type="EMBL" id="KAA0888749.1"/>
    </source>
</evidence>
<sequence length="106" mass="11031">MKLPLSFTRGDATGSVLLKSPMVLDADGKRVVAIAWSPALTGCPVEGLDQVAAGFAAYPELLDALHAVLAPFRLLAERLPDEQKPDAQARIDKALAAIAKAGGGRP</sequence>
<name>A0A5A9X972_9BACT</name>
<protein>
    <submittedName>
        <fullName evidence="1">Uncharacterized protein</fullName>
    </submittedName>
</protein>
<organism evidence="1 2">
    <name type="scientific">Oryzomonas rubra</name>
    <dbReference type="NCBI Taxonomy" id="2509454"/>
    <lineage>
        <taxon>Bacteria</taxon>
        <taxon>Pseudomonadati</taxon>
        <taxon>Thermodesulfobacteriota</taxon>
        <taxon>Desulfuromonadia</taxon>
        <taxon>Geobacterales</taxon>
        <taxon>Geobacteraceae</taxon>
        <taxon>Oryzomonas</taxon>
    </lineage>
</organism>
<comment type="caution">
    <text evidence="1">The sequence shown here is derived from an EMBL/GenBank/DDBJ whole genome shotgun (WGS) entry which is preliminary data.</text>
</comment>
<accession>A0A5A9X972</accession>
<proteinExistence type="predicted"/>
<dbReference type="AlphaFoldDB" id="A0A5A9X972"/>
<evidence type="ECO:0000313" key="2">
    <source>
        <dbReference type="Proteomes" id="UP000324298"/>
    </source>
</evidence>
<gene>
    <name evidence="1" type="ORF">ET418_15325</name>
</gene>
<dbReference type="RefSeq" id="WP_149309057.1">
    <property type="nucleotide sequence ID" value="NZ_SRSD01000010.1"/>
</dbReference>
<dbReference type="Proteomes" id="UP000324298">
    <property type="component" value="Unassembled WGS sequence"/>
</dbReference>
<reference evidence="1 2" key="1">
    <citation type="submission" date="2019-04" db="EMBL/GenBank/DDBJ databases">
        <title>Geobacter ruber sp. nov., ferric-reducing bacteria isolated from paddy soil.</title>
        <authorList>
            <person name="Xu Z."/>
            <person name="Masuda Y."/>
            <person name="Itoh H."/>
            <person name="Senoo K."/>
        </authorList>
    </citation>
    <scope>NUCLEOTIDE SEQUENCE [LARGE SCALE GENOMIC DNA]</scope>
    <source>
        <strain evidence="1 2">Red88</strain>
    </source>
</reference>
<dbReference type="EMBL" id="SRSD01000010">
    <property type="protein sequence ID" value="KAA0888749.1"/>
    <property type="molecule type" value="Genomic_DNA"/>
</dbReference>